<dbReference type="STRING" id="400727.A0A2T7PSA4"/>
<comment type="caution">
    <text evidence="3">The sequence shown here is derived from an EMBL/GenBank/DDBJ whole genome shotgun (WGS) entry which is preliminary data.</text>
</comment>
<feature type="region of interest" description="Disordered" evidence="2">
    <location>
        <begin position="362"/>
        <end position="398"/>
    </location>
</feature>
<name>A0A2T7PSA4_POMCA</name>
<feature type="compositionally biased region" description="Basic and acidic residues" evidence="2">
    <location>
        <begin position="388"/>
        <end position="398"/>
    </location>
</feature>
<dbReference type="Proteomes" id="UP000245119">
    <property type="component" value="Linkage Group LG2"/>
</dbReference>
<dbReference type="OrthoDB" id="5972940at2759"/>
<dbReference type="AlphaFoldDB" id="A0A2T7PSA4"/>
<evidence type="ECO:0000256" key="2">
    <source>
        <dbReference type="SAM" id="MobiDB-lite"/>
    </source>
</evidence>
<dbReference type="PANTHER" id="PTHR28375:SF1">
    <property type="entry name" value="PROTEIN HINDERIN"/>
    <property type="match status" value="1"/>
</dbReference>
<gene>
    <name evidence="3" type="ORF">C0Q70_03276</name>
</gene>
<dbReference type="PANTHER" id="PTHR28375">
    <property type="entry name" value="PROTEIN HINDERIN"/>
    <property type="match status" value="1"/>
</dbReference>
<evidence type="ECO:0000256" key="1">
    <source>
        <dbReference type="SAM" id="Coils"/>
    </source>
</evidence>
<feature type="coiled-coil region" evidence="1">
    <location>
        <begin position="434"/>
        <end position="474"/>
    </location>
</feature>
<sequence length="775" mass="87214">MNSSDDSDSYVPGVNNMGNLRPKLHARRTHEAKAKTTAKQASEEHLQLSTSLSMQELSQSLDEQKLHSSASKQSKVSLKDLCVEDKRRIANLIKELARVGEEREKAREELEKERKQYEQQLLELVYQQEVILKERQEVEKQLIDCQNLLVQCQVQRASLPPTSLPQITQCQGIHDSIFTNVKQRPVTAMIDKEIAIQRHSSVHPQALGNGAWPQSNFVHTTLPEPLFSHQGLSYKSPAACDLQPQQQSIVHPSSPAEYGQLETQAPHLYNVFLTHGEELQANLHTFASRGNKEDIMKRFLASQLQEKDIKSPAACEQSAKEKKHSKCSRKFIPLLPPRMSSTQKSAEIGEFLSVNTSASHHDFVPLAPDDSPESSAQGDGGDIVKGGPETDRKVDQNYRDQRKVMLTEAETEKHHSPLDGREENRGNVHAYCQLTQLDRKQQLLEQRAQLLEEQKRLKQILSEQEAMLKEKQQALYLRANNGANYGSDRDPQGLVPQRIALDTALERQRAVLESLEAQSKQLASPRCLDSSGQNQENLKEKITHSKKVATHHGQTADNHGNTFIVHPTKLTDIAKKLDYSLMSDQEEVRKRAPYYTVQSDVSSSEDDGEDGRENYPDAGVDIQDNISDNGALSKKVDAGTSVSYHHILRPASTPQEKICHTADWEGHSLNATHPVPSHRSCTPGEKTMTVLEIINSQPEGSPPLHHQTHRFSSIRGQSHVLHHHWTHQETSLFKQNKELPVSSRRESGNVDIEEDNSSNDDAEESQILEDIFFVK</sequence>
<keyword evidence="1" id="KW-0175">Coiled coil</keyword>
<organism evidence="3 4">
    <name type="scientific">Pomacea canaliculata</name>
    <name type="common">Golden apple snail</name>
    <dbReference type="NCBI Taxonomy" id="400727"/>
    <lineage>
        <taxon>Eukaryota</taxon>
        <taxon>Metazoa</taxon>
        <taxon>Spiralia</taxon>
        <taxon>Lophotrochozoa</taxon>
        <taxon>Mollusca</taxon>
        <taxon>Gastropoda</taxon>
        <taxon>Caenogastropoda</taxon>
        <taxon>Architaenioglossa</taxon>
        <taxon>Ampullarioidea</taxon>
        <taxon>Ampullariidae</taxon>
        <taxon>Pomacea</taxon>
    </lineage>
</organism>
<keyword evidence="4" id="KW-1185">Reference proteome</keyword>
<dbReference type="InterPro" id="IPR032736">
    <property type="entry name" value="Hinderin"/>
</dbReference>
<feature type="compositionally biased region" description="Acidic residues" evidence="2">
    <location>
        <begin position="751"/>
        <end position="765"/>
    </location>
</feature>
<dbReference type="Pfam" id="PF15369">
    <property type="entry name" value="KIAA1328"/>
    <property type="match status" value="1"/>
</dbReference>
<feature type="region of interest" description="Disordered" evidence="2">
    <location>
        <begin position="1"/>
        <end position="45"/>
    </location>
</feature>
<proteinExistence type="predicted"/>
<feature type="coiled-coil region" evidence="1">
    <location>
        <begin position="89"/>
        <end position="127"/>
    </location>
</feature>
<dbReference type="EMBL" id="PZQS01000002">
    <property type="protein sequence ID" value="PVD36298.1"/>
    <property type="molecule type" value="Genomic_DNA"/>
</dbReference>
<accession>A0A2T7PSA4</accession>
<feature type="region of interest" description="Disordered" evidence="2">
    <location>
        <begin position="726"/>
        <end position="765"/>
    </location>
</feature>
<feature type="region of interest" description="Disordered" evidence="2">
    <location>
        <begin position="592"/>
        <end position="633"/>
    </location>
</feature>
<protein>
    <submittedName>
        <fullName evidence="3">Uncharacterized protein</fullName>
    </submittedName>
</protein>
<evidence type="ECO:0000313" key="3">
    <source>
        <dbReference type="EMBL" id="PVD36298.1"/>
    </source>
</evidence>
<evidence type="ECO:0000313" key="4">
    <source>
        <dbReference type="Proteomes" id="UP000245119"/>
    </source>
</evidence>
<reference evidence="3 4" key="1">
    <citation type="submission" date="2018-04" db="EMBL/GenBank/DDBJ databases">
        <title>The genome of golden apple snail Pomacea canaliculata provides insight into stress tolerance and invasive adaptation.</title>
        <authorList>
            <person name="Liu C."/>
            <person name="Liu B."/>
            <person name="Ren Y."/>
            <person name="Zhang Y."/>
            <person name="Wang H."/>
            <person name="Li S."/>
            <person name="Jiang F."/>
            <person name="Yin L."/>
            <person name="Zhang G."/>
            <person name="Qian W."/>
            <person name="Fan W."/>
        </authorList>
    </citation>
    <scope>NUCLEOTIDE SEQUENCE [LARGE SCALE GENOMIC DNA]</scope>
    <source>
        <strain evidence="3">SZHN2017</strain>
        <tissue evidence="3">Muscle</tissue>
    </source>
</reference>